<feature type="region of interest" description="Disordered" evidence="1">
    <location>
        <begin position="44"/>
        <end position="96"/>
    </location>
</feature>
<dbReference type="Proteomes" id="UP001525968">
    <property type="component" value="Unassembled WGS sequence"/>
</dbReference>
<dbReference type="EMBL" id="JAODYH010000003">
    <property type="protein sequence ID" value="MCT9809783.1"/>
    <property type="molecule type" value="Genomic_DNA"/>
</dbReference>
<dbReference type="RefSeq" id="WP_261498745.1">
    <property type="nucleotide sequence ID" value="NZ_JAODYH010000003.1"/>
</dbReference>
<keyword evidence="3" id="KW-1185">Reference proteome</keyword>
<evidence type="ECO:0000313" key="2">
    <source>
        <dbReference type="EMBL" id="MCT9809783.1"/>
    </source>
</evidence>
<gene>
    <name evidence="2" type="ORF">N0K08_04005</name>
</gene>
<evidence type="ECO:0000256" key="1">
    <source>
        <dbReference type="SAM" id="MobiDB-lite"/>
    </source>
</evidence>
<protein>
    <submittedName>
        <fullName evidence="2">Uncharacterized protein</fullName>
    </submittedName>
</protein>
<reference evidence="2 3" key="1">
    <citation type="submission" date="2022-09" db="EMBL/GenBank/DDBJ databases">
        <title>Draft genome of isolate Be4.</title>
        <authorList>
            <person name="Sanchez-Castro I."/>
            <person name="Martinez-Rodriguez P."/>
            <person name="Descostes M."/>
            <person name="Merroun M."/>
        </authorList>
    </citation>
    <scope>NUCLEOTIDE SEQUENCE [LARGE SCALE GENOMIC DNA]</scope>
    <source>
        <strain evidence="2 3">Be4</strain>
    </source>
</reference>
<proteinExistence type="predicted"/>
<comment type="caution">
    <text evidence="2">The sequence shown here is derived from an EMBL/GenBank/DDBJ whole genome shotgun (WGS) entry which is preliminary data.</text>
</comment>
<name>A0ABT2PL00_9BURK</name>
<feature type="compositionally biased region" description="Low complexity" evidence="1">
    <location>
        <begin position="68"/>
        <end position="83"/>
    </location>
</feature>
<sequence length="214" mass="23353">MKWLARLKTENAPEAHATNATNTPNVAFVASIPGLSRKTTVVAGAANDPEPDLKKPEFSSMHVTREPASSATAAATSQTTSQALNEADSASVQTTDPDHGCWPGSTAMNALEIDTFTRRLERFTRMGLRFADAEALADTLVQRDRETDDRRLCLECRHLQGGIGRWRCGNGLVAGVTLRAADAYLPGELTRQLQRCAGFPMNKEQTDERPQKEI</sequence>
<accession>A0ABT2PL00</accession>
<evidence type="ECO:0000313" key="3">
    <source>
        <dbReference type="Proteomes" id="UP001525968"/>
    </source>
</evidence>
<organism evidence="2 3">
    <name type="scientific">Acidovorax bellezanensis</name>
    <dbReference type="NCBI Taxonomy" id="2976702"/>
    <lineage>
        <taxon>Bacteria</taxon>
        <taxon>Pseudomonadati</taxon>
        <taxon>Pseudomonadota</taxon>
        <taxon>Betaproteobacteria</taxon>
        <taxon>Burkholderiales</taxon>
        <taxon>Comamonadaceae</taxon>
        <taxon>Acidovorax</taxon>
    </lineage>
</organism>